<dbReference type="RefSeq" id="WP_124178486.1">
    <property type="nucleotide sequence ID" value="NZ_REFY01000004.1"/>
</dbReference>
<dbReference type="InterPro" id="IPR022761">
    <property type="entry name" value="Fumarate_lyase_N"/>
</dbReference>
<keyword evidence="3" id="KW-0658">Purine biosynthesis</keyword>
<dbReference type="Proteomes" id="UP000273828">
    <property type="component" value="Unassembled WGS sequence"/>
</dbReference>
<dbReference type="EC" id="4.3.2.2" evidence="6"/>
<evidence type="ECO:0000259" key="5">
    <source>
        <dbReference type="Pfam" id="PF08328"/>
    </source>
</evidence>
<dbReference type="InterPro" id="IPR024083">
    <property type="entry name" value="Fumarase/histidase_N"/>
</dbReference>
<dbReference type="GO" id="GO:0004018">
    <property type="term" value="F:N6-(1,2-dicarboxyethyl)AMP AMP-lyase (fumarate-forming) activity"/>
    <property type="evidence" value="ECO:0007669"/>
    <property type="project" value="InterPro"/>
</dbReference>
<feature type="domain" description="Adenylosuccinate lyase PurB C-terminal" evidence="5">
    <location>
        <begin position="336"/>
        <end position="450"/>
    </location>
</feature>
<dbReference type="InterPro" id="IPR020557">
    <property type="entry name" value="Fumarate_lyase_CS"/>
</dbReference>
<feature type="domain" description="Fumarate lyase N-terminal" evidence="4">
    <location>
        <begin position="33"/>
        <end position="319"/>
    </location>
</feature>
<dbReference type="Gene3D" id="1.10.275.10">
    <property type="entry name" value="Fumarase/aspartase (N-terminal domain)"/>
    <property type="match status" value="1"/>
</dbReference>
<reference evidence="6 7" key="1">
    <citation type="submission" date="2018-10" db="EMBL/GenBank/DDBJ databases">
        <title>Natrarchaeobius chitinivorans gen. nov., sp. nov., and Natrarchaeobius haloalkaliphilus sp. nov., alkaliphilic, chitin-utilizing haloarchaea from hypersaline alkaline lakes.</title>
        <authorList>
            <person name="Sorokin D.Y."/>
            <person name="Elcheninov A.G."/>
            <person name="Kostrikina N.A."/>
            <person name="Bale N.J."/>
            <person name="Sinninghe Damste J.S."/>
            <person name="Khijniak T.V."/>
            <person name="Kublanov I.V."/>
            <person name="Toshchakov S.V."/>
        </authorList>
    </citation>
    <scope>NUCLEOTIDE SEQUENCE [LARGE SCALE GENOMIC DNA]</scope>
    <source>
        <strain evidence="6 7">AArcht-Sl</strain>
    </source>
</reference>
<dbReference type="InterPro" id="IPR000362">
    <property type="entry name" value="Fumarate_lyase_fam"/>
</dbReference>
<name>A0A3N6M687_9EURY</name>
<keyword evidence="7" id="KW-1185">Reference proteome</keyword>
<dbReference type="PANTHER" id="PTHR43411">
    <property type="entry name" value="ADENYLOSUCCINATE LYASE"/>
    <property type="match status" value="1"/>
</dbReference>
<dbReference type="SUPFAM" id="SSF48557">
    <property type="entry name" value="L-aspartase-like"/>
    <property type="match status" value="1"/>
</dbReference>
<comment type="pathway">
    <text evidence="2">Purine metabolism; AMP biosynthesis via de novo pathway; AMP from IMP: step 2/2.</text>
</comment>
<comment type="caution">
    <text evidence="6">The sequence shown here is derived from an EMBL/GenBank/DDBJ whole genome shotgun (WGS) entry which is preliminary data.</text>
</comment>
<evidence type="ECO:0000313" key="7">
    <source>
        <dbReference type="Proteomes" id="UP000273828"/>
    </source>
</evidence>
<dbReference type="GO" id="GO:0006188">
    <property type="term" value="P:IMP biosynthetic process"/>
    <property type="evidence" value="ECO:0007669"/>
    <property type="project" value="InterPro"/>
</dbReference>
<evidence type="ECO:0000313" key="6">
    <source>
        <dbReference type="EMBL" id="RQG88796.1"/>
    </source>
</evidence>
<sequence length="461" mass="50708">MTDTHALYAVSPLDGRYGRRTEPLSPYASEAALMRARVRVEVEYLIALSDLEATPLSLDSDERGTLRELYEGFDEDDAALVKKLETDGHAGFDATNHDVKAVEYFVRHRLPEDSDASPWIHFGLTSEDVNNLAHRLLVRDAVDDVLLPALYDVRDALAEMAREHRDLPMLARTHGQPATPTTFGKEMAVYAARLGRATGRIRGATDGLRGKLGGASGTYAAHVAAYPNVDWQAFAERFVTDLGLGFESLTTQVSPCDDLAALFDAFRGANDVLLDLDLDIWLYVSDRYLGQEAVDGETGSSTMPHKVNPIDFENSEGNLSKANSDLTFLADYVTTSRLQRDLSDSTVKRNIGAAFAHCLIGYDKTAVGLAKVVPTETVMRDDLESTPEIIGEAVQTILRREGQEDAYERVKDVTRGKDVALADFREMFDDLEVDDDVREELHALTPTGYTGVASGLVDNLE</sequence>
<accession>A0A3N6M687</accession>
<dbReference type="PROSITE" id="PS00163">
    <property type="entry name" value="FUMARATE_LYASES"/>
    <property type="match status" value="1"/>
</dbReference>
<dbReference type="Gene3D" id="1.10.40.30">
    <property type="entry name" value="Fumarase/aspartase (C-terminal domain)"/>
    <property type="match status" value="1"/>
</dbReference>
<dbReference type="Pfam" id="PF08328">
    <property type="entry name" value="ASL_C"/>
    <property type="match status" value="1"/>
</dbReference>
<dbReference type="InterPro" id="IPR013539">
    <property type="entry name" value="PurB_C"/>
</dbReference>
<evidence type="ECO:0000259" key="4">
    <source>
        <dbReference type="Pfam" id="PF00206"/>
    </source>
</evidence>
<evidence type="ECO:0000256" key="3">
    <source>
        <dbReference type="ARBA" id="ARBA00022755"/>
    </source>
</evidence>
<gene>
    <name evidence="6" type="ORF">EA462_10345</name>
</gene>
<organism evidence="6 7">
    <name type="scientific">Natrarchaeobius halalkaliphilus</name>
    <dbReference type="NCBI Taxonomy" id="1679091"/>
    <lineage>
        <taxon>Archaea</taxon>
        <taxon>Methanobacteriati</taxon>
        <taxon>Methanobacteriota</taxon>
        <taxon>Stenosarchaea group</taxon>
        <taxon>Halobacteria</taxon>
        <taxon>Halobacteriales</taxon>
        <taxon>Natrialbaceae</taxon>
        <taxon>Natrarchaeobius</taxon>
    </lineage>
</organism>
<proteinExistence type="predicted"/>
<dbReference type="NCBIfam" id="NF006764">
    <property type="entry name" value="PRK09285.1"/>
    <property type="match status" value="1"/>
</dbReference>
<keyword evidence="6" id="KW-0456">Lyase</keyword>
<dbReference type="Pfam" id="PF00206">
    <property type="entry name" value="Lyase_1"/>
    <property type="match status" value="1"/>
</dbReference>
<dbReference type="OrthoDB" id="7033at2157"/>
<dbReference type="Gene3D" id="1.20.200.10">
    <property type="entry name" value="Fumarase/aspartase (Central domain)"/>
    <property type="match status" value="1"/>
</dbReference>
<dbReference type="PANTHER" id="PTHR43411:SF1">
    <property type="entry name" value="ADENYLOSUCCINATE LYASE"/>
    <property type="match status" value="1"/>
</dbReference>
<evidence type="ECO:0000256" key="2">
    <source>
        <dbReference type="ARBA" id="ARBA00004734"/>
    </source>
</evidence>
<evidence type="ECO:0000256" key="1">
    <source>
        <dbReference type="ARBA" id="ARBA00004706"/>
    </source>
</evidence>
<dbReference type="EMBL" id="REFY01000004">
    <property type="protein sequence ID" value="RQG88796.1"/>
    <property type="molecule type" value="Genomic_DNA"/>
</dbReference>
<comment type="pathway">
    <text evidence="1">Purine metabolism; IMP biosynthesis via de novo pathway; 5-amino-1-(5-phospho-D-ribosyl)imidazole-4-carboxamide from 5-amino-1-(5-phospho-D-ribosyl)imidazole-4-carboxylate: step 2/2.</text>
</comment>
<dbReference type="AlphaFoldDB" id="A0A3N6M687"/>
<dbReference type="PRINTS" id="PR00149">
    <property type="entry name" value="FUMRATELYASE"/>
</dbReference>
<dbReference type="InterPro" id="IPR008948">
    <property type="entry name" value="L-Aspartase-like"/>
</dbReference>
<protein>
    <submittedName>
        <fullName evidence="6">Adenylosuccinate lyase</fullName>
        <ecNumber evidence="6">4.3.2.2</ecNumber>
    </submittedName>
</protein>
<dbReference type="InterPro" id="IPR047136">
    <property type="entry name" value="PurB_bact"/>
</dbReference>